<evidence type="ECO:0000313" key="2">
    <source>
        <dbReference type="EMBL" id="PUU81755.1"/>
    </source>
</evidence>
<dbReference type="SUPFAM" id="SSF81383">
    <property type="entry name" value="F-box domain"/>
    <property type="match status" value="1"/>
</dbReference>
<dbReference type="Gene3D" id="3.80.10.10">
    <property type="entry name" value="Ribonuclease Inhibitor"/>
    <property type="match status" value="1"/>
</dbReference>
<dbReference type="AlphaFoldDB" id="A0A2T7A264"/>
<name>A0A2T7A264_TUBBO</name>
<dbReference type="SUPFAM" id="SSF52047">
    <property type="entry name" value="RNI-like"/>
    <property type="match status" value="1"/>
</dbReference>
<dbReference type="InterPro" id="IPR032675">
    <property type="entry name" value="LRR_dom_sf"/>
</dbReference>
<dbReference type="STRING" id="42251.A0A2T7A264"/>
<sequence>MANMSVPVLPPELLHIIFANLKNHADIYSLCLVSKYFYTIALRFLYRRLKIPHRTSGKLVTPLHAVLTPQQQERLLRFSAGREDGSVRRSMKGSGSSKDLSDCGEFVREFEVAPLVGTAEEVSEIRKEIIESAIENMCYLESFAWNTSDPQGPRRTSRISATHRRASSTADYDIIYKILKTSAGTLKSLSLITEGGQAHYEDEILLFGGGVSEEPPEGMRITRLGRLESLTLVGRRITVKRLEVFTQAINFNNLRCLEIVFCDGEPGKGGERASEGENKIFPNLRTFRVKATQSSVTKFLQCFRGLQDLHYELECDPTDWTAPGGNRRQVSSIRISRDLLEAITTYHGNTLRRLTVLSFDQLKVIDEPGMKIITGKCRVLEKLCCPVLESSFSGQPAVTHVPSLTTFHLHLQTLVEESKAYEIIQKILKQISGLKTVRMLAGRDRTKAFAFRVCPDGVVESFPDGRFLKRGVEGWEVWGLEV</sequence>
<dbReference type="EMBL" id="NESQ01000040">
    <property type="protein sequence ID" value="PUU81755.1"/>
    <property type="molecule type" value="Genomic_DNA"/>
</dbReference>
<organism evidence="2 3">
    <name type="scientific">Tuber borchii</name>
    <name type="common">White truffle</name>
    <dbReference type="NCBI Taxonomy" id="42251"/>
    <lineage>
        <taxon>Eukaryota</taxon>
        <taxon>Fungi</taxon>
        <taxon>Dikarya</taxon>
        <taxon>Ascomycota</taxon>
        <taxon>Pezizomycotina</taxon>
        <taxon>Pezizomycetes</taxon>
        <taxon>Pezizales</taxon>
        <taxon>Tuberaceae</taxon>
        <taxon>Tuber</taxon>
    </lineage>
</organism>
<proteinExistence type="predicted"/>
<keyword evidence="3" id="KW-1185">Reference proteome</keyword>
<dbReference type="InterPro" id="IPR036047">
    <property type="entry name" value="F-box-like_dom_sf"/>
</dbReference>
<dbReference type="Proteomes" id="UP000244722">
    <property type="component" value="Unassembled WGS sequence"/>
</dbReference>
<evidence type="ECO:0000313" key="3">
    <source>
        <dbReference type="Proteomes" id="UP000244722"/>
    </source>
</evidence>
<comment type="caution">
    <text evidence="2">The sequence shown here is derived from an EMBL/GenBank/DDBJ whole genome shotgun (WGS) entry which is preliminary data.</text>
</comment>
<reference evidence="2 3" key="1">
    <citation type="submission" date="2017-04" db="EMBL/GenBank/DDBJ databases">
        <title>Draft genome sequence of Tuber borchii Vittad., a whitish edible truffle.</title>
        <authorList>
            <consortium name="DOE Joint Genome Institute"/>
            <person name="Murat C."/>
            <person name="Kuo A."/>
            <person name="Barry K.W."/>
            <person name="Clum A."/>
            <person name="Dockter R.B."/>
            <person name="Fauchery L."/>
            <person name="Iotti M."/>
            <person name="Kohler A."/>
            <person name="Labutti K."/>
            <person name="Lindquist E.A."/>
            <person name="Lipzen A."/>
            <person name="Ohm R.A."/>
            <person name="Wang M."/>
            <person name="Grigoriev I.V."/>
            <person name="Zambonelli A."/>
            <person name="Martin F.M."/>
        </authorList>
    </citation>
    <scope>NUCLEOTIDE SEQUENCE [LARGE SCALE GENOMIC DNA]</scope>
    <source>
        <strain evidence="2 3">Tbo3840</strain>
    </source>
</reference>
<gene>
    <name evidence="2" type="ORF">B9Z19DRAFT_1076354</name>
</gene>
<dbReference type="Pfam" id="PF12937">
    <property type="entry name" value="F-box-like"/>
    <property type="match status" value="1"/>
</dbReference>
<dbReference type="CDD" id="cd22143">
    <property type="entry name" value="F-box_ScMDM30-like"/>
    <property type="match status" value="1"/>
</dbReference>
<accession>A0A2T7A264</accession>
<dbReference type="OrthoDB" id="5380296at2759"/>
<protein>
    <recommendedName>
        <fullName evidence="1">F-box domain-containing protein</fullName>
    </recommendedName>
</protein>
<feature type="domain" description="F-box" evidence="1">
    <location>
        <begin position="8"/>
        <end position="50"/>
    </location>
</feature>
<evidence type="ECO:0000259" key="1">
    <source>
        <dbReference type="Pfam" id="PF12937"/>
    </source>
</evidence>
<dbReference type="InterPro" id="IPR001810">
    <property type="entry name" value="F-box_dom"/>
</dbReference>